<dbReference type="Gene3D" id="1.25.40.10">
    <property type="entry name" value="Tetratricopeptide repeat domain"/>
    <property type="match status" value="1"/>
</dbReference>
<feature type="region of interest" description="Disordered" evidence="8">
    <location>
        <begin position="543"/>
        <end position="569"/>
    </location>
</feature>
<keyword evidence="5 7" id="KW-0802">TPR repeat</keyword>
<feature type="compositionally biased region" description="Basic and acidic residues" evidence="8">
    <location>
        <begin position="1097"/>
        <end position="1122"/>
    </location>
</feature>
<feature type="repeat" description="TPR" evidence="7">
    <location>
        <begin position="837"/>
        <end position="870"/>
    </location>
</feature>
<proteinExistence type="predicted"/>
<evidence type="ECO:0000256" key="4">
    <source>
        <dbReference type="ARBA" id="ARBA00022737"/>
    </source>
</evidence>
<feature type="compositionally biased region" description="Low complexity" evidence="8">
    <location>
        <begin position="1207"/>
        <end position="1216"/>
    </location>
</feature>
<reference evidence="10 11" key="1">
    <citation type="journal article" date="2013" name="BMC Genomics">
        <title>The miniature genome of a carnivorous plant Genlisea aurea contains a low number of genes and short non-coding sequences.</title>
        <authorList>
            <person name="Leushkin E.V."/>
            <person name="Sutormin R.A."/>
            <person name="Nabieva E.R."/>
            <person name="Penin A.A."/>
            <person name="Kondrashov A.S."/>
            <person name="Logacheva M.D."/>
        </authorList>
    </citation>
    <scope>NUCLEOTIDE SEQUENCE [LARGE SCALE GENOMIC DNA]</scope>
</reference>
<comment type="caution">
    <text evidence="10">The sequence shown here is derived from an EMBL/GenBank/DDBJ whole genome shotgun (WGS) entry which is preliminary data.</text>
</comment>
<sequence>VKGSKLNDKVEVVGLKPCFLRMVQEDYSEESLSVDHVRRVLDVVACTTRFAKPKGGGGGGESSRQKRSKVHATSKAVPEPHDVVDARSSETHSSAVDASYDMVAIHPIPKLSDFYEFFSFSHISPPILHIKRLDNKDGETRRDGDYFEMQIKICNGKTTRVMASVKGFYTLGRQVLQSHSLVDLLQQQSQAFANAYASLMKAFSEHNKFGNLPYGFRANSWLVPPTITNSATNYVPLPAEDENWGGNGGGQGRLGEYDHRPWATYFAILASLPCKTEDERLVRDRKAFLVHNLFLDVSIFKAVSSIQKVMHSPVDDTSKFAPGSIVHESRIGELSVTVRRDESNTCWKGGLKMIDCRSSNESVKEVSQRNLLKGLNSDESVVIQDTAALGIVVVRYCGYTATVKVIGDIQKGRRHLEDIDIDDQPEGGANALNVNSLRVMLHKPAADSFVGGQSHLSDSVDTSRDLVQKVIKDSLSVLTDDTAEAESCMRWELGSGWVQHLQKQETSGDDSSCSSKDENKAETVVKGLGKQFKMLKKREKKLLSTDSTEEESIEGSSTLNSETTTDETKDHDSNYELLKYISEDAFVRLKQIGVGLHTKSVDELVKMAHEYYDDVALPKLVTDFASLELSPVDGRTLTDFMHLRGLQMRSLGRVVELAASLPHIQSLCIHEMVARAYKHVLRAVISSVEIMDNMPTAIATTLNFLLGSSEFNQNGDQVFKLEWLKLFLEKRFGWRLKDELQHLRKISVLRGLCHKVGLELAPKDYDLNTAIPFESSDIISIVPVCKHVGCSSADGRTLLESSKIALDKGKLEDAVNYGTKALAKMIAVCGPYHRTTASAYSLLAVVLYHTGDFNQATIYQQKAIDINERELGLDHPDTMKSYGDLSVFYYRLQHIELALRYVNRALYLLHFTCGLAHPNTAATYINVAMMEEGMGNVHVALRYLHEALKCNRRLLGANHIQTAASYHAIAIALSLMEAYTLSVQHEKTTLQILQAKLGAEDLRTQDAAAWLEYFESKALEQQEAARHGTPKPDASIASKGHLSVSDLLDYISPDQESKAAETQRKRRSKVFPVGDRSASESQEGKNESVISNSYSDIRGDITEDGQREEDNKKQLDDTETTRHVPPVYEETAQDMKSDEGWQEAISKGRSGIGATRKFNRRRPHLAKLKISSSVSSRKDSVSQGNKPKPISAEASPQGLANDDDSLKAASSKSKISGVKNPPASSALKVPLPPASLTALASKSLSYKEVAAAAPGTVLLKPLLEKGGGGGEELCAEKSDGSVCISPNDDEKSGVSDGLLSESDGSKQDSDGDIHEESGTDSPHDQPDSDGISSPSNQEKQPVEANGSKLSAAAEPFNPIAYTLA</sequence>
<dbReference type="EMBL" id="AUSU01003018">
    <property type="protein sequence ID" value="EPS67624.1"/>
    <property type="molecule type" value="Genomic_DNA"/>
</dbReference>
<dbReference type="InterPro" id="IPR011990">
    <property type="entry name" value="TPR-like_helical_dom_sf"/>
</dbReference>
<dbReference type="PANTHER" id="PTHR12601">
    <property type="entry name" value="EUKARYOTIC TRANSLATION INITIATION FACTOR 3 SUBUNIT EIF-3"/>
    <property type="match status" value="1"/>
</dbReference>
<comment type="subcellular location">
    <subcellularLocation>
        <location evidence="2">Cytoplasm</location>
        <location evidence="2">Cytosol</location>
    </subcellularLocation>
    <subcellularLocation>
        <location evidence="1">Nucleus</location>
    </subcellularLocation>
</comment>
<evidence type="ECO:0000256" key="7">
    <source>
        <dbReference type="PROSITE-ProRule" id="PRU00339"/>
    </source>
</evidence>
<dbReference type="Pfam" id="PF12807">
    <property type="entry name" value="eIF3_p135"/>
    <property type="match status" value="1"/>
</dbReference>
<evidence type="ECO:0000259" key="9">
    <source>
        <dbReference type="PROSITE" id="PS51823"/>
    </source>
</evidence>
<feature type="non-terminal residue" evidence="10">
    <location>
        <position position="1"/>
    </location>
</feature>
<feature type="region of interest" description="Disordered" evidence="8">
    <location>
        <begin position="52"/>
        <end position="78"/>
    </location>
</feature>
<feature type="region of interest" description="Disordered" evidence="8">
    <location>
        <begin position="1055"/>
        <end position="1231"/>
    </location>
</feature>
<dbReference type="CDD" id="cd15466">
    <property type="entry name" value="CLU-central"/>
    <property type="match status" value="1"/>
</dbReference>
<dbReference type="Pfam" id="PF13424">
    <property type="entry name" value="TPR_12"/>
    <property type="match status" value="2"/>
</dbReference>
<evidence type="ECO:0000256" key="2">
    <source>
        <dbReference type="ARBA" id="ARBA00004514"/>
    </source>
</evidence>
<dbReference type="PROSITE" id="PS50005">
    <property type="entry name" value="TPR"/>
    <property type="match status" value="1"/>
</dbReference>
<protein>
    <recommendedName>
        <fullName evidence="9">Clu domain-containing protein</fullName>
    </recommendedName>
</protein>
<keyword evidence="3" id="KW-0963">Cytoplasm</keyword>
<feature type="compositionally biased region" description="Polar residues" evidence="8">
    <location>
        <begin position="1330"/>
        <end position="1339"/>
    </location>
</feature>
<dbReference type="PROSITE" id="PS51823">
    <property type="entry name" value="CLU"/>
    <property type="match status" value="1"/>
</dbReference>
<dbReference type="InterPro" id="IPR033646">
    <property type="entry name" value="CLU-central"/>
</dbReference>
<organism evidence="10 11">
    <name type="scientific">Genlisea aurea</name>
    <dbReference type="NCBI Taxonomy" id="192259"/>
    <lineage>
        <taxon>Eukaryota</taxon>
        <taxon>Viridiplantae</taxon>
        <taxon>Streptophyta</taxon>
        <taxon>Embryophyta</taxon>
        <taxon>Tracheophyta</taxon>
        <taxon>Spermatophyta</taxon>
        <taxon>Magnoliopsida</taxon>
        <taxon>eudicotyledons</taxon>
        <taxon>Gunneridae</taxon>
        <taxon>Pentapetalae</taxon>
        <taxon>asterids</taxon>
        <taxon>lamiids</taxon>
        <taxon>Lamiales</taxon>
        <taxon>Lentibulariaceae</taxon>
        <taxon>Genlisea</taxon>
    </lineage>
</organism>
<feature type="domain" description="Clu" evidence="9">
    <location>
        <begin position="240"/>
        <end position="512"/>
    </location>
</feature>
<dbReference type="SMART" id="SM00028">
    <property type="entry name" value="TPR"/>
    <property type="match status" value="3"/>
</dbReference>
<dbReference type="OrthoDB" id="1414216at2759"/>
<accession>S8CKA9</accession>
<name>S8CKA9_9LAMI</name>
<evidence type="ECO:0000313" key="10">
    <source>
        <dbReference type="EMBL" id="EPS67624.1"/>
    </source>
</evidence>
<evidence type="ECO:0000256" key="5">
    <source>
        <dbReference type="ARBA" id="ARBA00022803"/>
    </source>
</evidence>
<dbReference type="InterPro" id="IPR019734">
    <property type="entry name" value="TPR_rpt"/>
</dbReference>
<keyword evidence="6" id="KW-0539">Nucleus</keyword>
<dbReference type="InterPro" id="IPR025697">
    <property type="entry name" value="CLU_dom"/>
</dbReference>
<dbReference type="GO" id="GO:0005829">
    <property type="term" value="C:cytosol"/>
    <property type="evidence" value="ECO:0007669"/>
    <property type="project" value="UniProtKB-SubCell"/>
</dbReference>
<dbReference type="Proteomes" id="UP000015453">
    <property type="component" value="Unassembled WGS sequence"/>
</dbReference>
<evidence type="ECO:0000256" key="8">
    <source>
        <dbReference type="SAM" id="MobiDB-lite"/>
    </source>
</evidence>
<dbReference type="FunFam" id="1.25.40.10:FF:000024">
    <property type="entry name" value="Tetratricopeptide repeat (TPR)-like superfamily protein"/>
    <property type="match status" value="1"/>
</dbReference>
<gene>
    <name evidence="10" type="ORF">M569_07151</name>
</gene>
<evidence type="ECO:0000256" key="3">
    <source>
        <dbReference type="ARBA" id="ARBA00022490"/>
    </source>
</evidence>
<evidence type="ECO:0000256" key="6">
    <source>
        <dbReference type="ARBA" id="ARBA00023242"/>
    </source>
</evidence>
<dbReference type="InterPro" id="IPR027523">
    <property type="entry name" value="CLU_prot"/>
</dbReference>
<keyword evidence="4" id="KW-0677">Repeat</keyword>
<dbReference type="PANTHER" id="PTHR12601:SF45">
    <property type="entry name" value="PROTEIN REDUCED CHLOROPLAST COVERAGE 3"/>
    <property type="match status" value="1"/>
</dbReference>
<dbReference type="GO" id="GO:0003729">
    <property type="term" value="F:mRNA binding"/>
    <property type="evidence" value="ECO:0007669"/>
    <property type="project" value="UniProtKB-ARBA"/>
</dbReference>
<feature type="non-terminal residue" evidence="10">
    <location>
        <position position="1364"/>
    </location>
</feature>
<feature type="compositionally biased region" description="Basic residues" evidence="8">
    <location>
        <begin position="1157"/>
        <end position="1167"/>
    </location>
</feature>
<dbReference type="GO" id="GO:0005634">
    <property type="term" value="C:nucleus"/>
    <property type="evidence" value="ECO:0007669"/>
    <property type="project" value="UniProtKB-SubCell"/>
</dbReference>
<dbReference type="SUPFAM" id="SSF48452">
    <property type="entry name" value="TPR-like"/>
    <property type="match status" value="1"/>
</dbReference>
<feature type="compositionally biased region" description="Basic and acidic residues" evidence="8">
    <location>
        <begin position="1303"/>
        <end position="1326"/>
    </location>
</feature>
<feature type="region of interest" description="Disordered" evidence="8">
    <location>
        <begin position="1261"/>
        <end position="1364"/>
    </location>
</feature>
<evidence type="ECO:0000313" key="11">
    <source>
        <dbReference type="Proteomes" id="UP000015453"/>
    </source>
</evidence>
<dbReference type="GO" id="GO:0019750">
    <property type="term" value="P:chloroplast localization"/>
    <property type="evidence" value="ECO:0007669"/>
    <property type="project" value="UniProtKB-ARBA"/>
</dbReference>
<evidence type="ECO:0000256" key="1">
    <source>
        <dbReference type="ARBA" id="ARBA00004123"/>
    </source>
</evidence>
<keyword evidence="11" id="KW-1185">Reference proteome</keyword>